<protein>
    <submittedName>
        <fullName evidence="4">Multidrug efflux system outer membrane protein</fullName>
    </submittedName>
</protein>
<dbReference type="Gene3D" id="2.20.200.10">
    <property type="entry name" value="Outer membrane efflux proteins (OEP)"/>
    <property type="match status" value="1"/>
</dbReference>
<evidence type="ECO:0000256" key="3">
    <source>
        <dbReference type="SAM" id="Coils"/>
    </source>
</evidence>
<dbReference type="PANTHER" id="PTHR30203">
    <property type="entry name" value="OUTER MEMBRANE CATION EFFLUX PROTEIN"/>
    <property type="match status" value="1"/>
</dbReference>
<dbReference type="Gene3D" id="1.20.1600.10">
    <property type="entry name" value="Outer membrane efflux proteins (OEP)"/>
    <property type="match status" value="1"/>
</dbReference>
<evidence type="ECO:0000313" key="4">
    <source>
        <dbReference type="EMBL" id="MBB5191654.1"/>
    </source>
</evidence>
<keyword evidence="2" id="KW-0564">Palmitate</keyword>
<dbReference type="NCBIfam" id="TIGR01845">
    <property type="entry name" value="outer_NodT"/>
    <property type="match status" value="1"/>
</dbReference>
<sequence>MTIMTHAPLKALTAALLALGLAACAVGPDYHAPKPAEFALANAKLDDFSTTKIEQNWWAQLDDPALSQLIDQGLSNNNDLRVALARVNAARAQFDVAKIDQWPTVTLGAQATRQNQQVPGFTTDRVLTNSFQAGFDAGWELDLWGRVANLAKGAGARADAAGYDLESARISVVAEIGRNYYLMRGAQQRYAVALRNLKNLESTLDITQARVTNGQGTELDVARAKANLANVEATLPPLETVIKLTQYRLDVLTGVMPGTQEAQLQPANLAPISRPIPIGDATELVKRRPDIASAERDLAAANADVGAAMAERFPRISVGGFLGFIASRGGELGQASSQAWSITPSVDWPAFRMGAVNARIRANEANVDASLARYNQTVLQAVEETEGALVTYNRTQQRLSHLVESAQQSKRAADIARVRYKEGAADFLTLLDAERTQLSAEDAMAQAESDSYVELVAVYKALGGGWQTPVVATASK</sequence>
<dbReference type="Pfam" id="PF02321">
    <property type="entry name" value="OEP"/>
    <property type="match status" value="2"/>
</dbReference>
<evidence type="ECO:0000313" key="5">
    <source>
        <dbReference type="Proteomes" id="UP000543030"/>
    </source>
</evidence>
<dbReference type="SUPFAM" id="SSF56954">
    <property type="entry name" value="Outer membrane efflux proteins (OEP)"/>
    <property type="match status" value="1"/>
</dbReference>
<evidence type="ECO:0000256" key="2">
    <source>
        <dbReference type="RuleBase" id="RU362097"/>
    </source>
</evidence>
<evidence type="ECO:0000256" key="1">
    <source>
        <dbReference type="ARBA" id="ARBA00007613"/>
    </source>
</evidence>
<accession>A0A840RGE8</accession>
<feature type="signal peptide" evidence="2">
    <location>
        <begin position="1"/>
        <end position="25"/>
    </location>
</feature>
<name>A0A840RGE8_9NEIS</name>
<dbReference type="Proteomes" id="UP000543030">
    <property type="component" value="Unassembled WGS sequence"/>
</dbReference>
<dbReference type="GO" id="GO:0005886">
    <property type="term" value="C:plasma membrane"/>
    <property type="evidence" value="ECO:0007669"/>
    <property type="project" value="UniProtKB-SubCell"/>
</dbReference>
<feature type="coiled-coil region" evidence="3">
    <location>
        <begin position="183"/>
        <end position="210"/>
    </location>
</feature>
<comment type="caution">
    <text evidence="4">The sequence shown here is derived from an EMBL/GenBank/DDBJ whole genome shotgun (WGS) entry which is preliminary data.</text>
</comment>
<dbReference type="EMBL" id="JACHHN010000004">
    <property type="protein sequence ID" value="MBB5191654.1"/>
    <property type="molecule type" value="Genomic_DNA"/>
</dbReference>
<keyword evidence="3" id="KW-0175">Coiled coil</keyword>
<keyword evidence="2" id="KW-0449">Lipoprotein</keyword>
<keyword evidence="5" id="KW-1185">Reference proteome</keyword>
<organism evidence="4 5">
    <name type="scientific">Silvimonas terrae</name>
    <dbReference type="NCBI Taxonomy" id="300266"/>
    <lineage>
        <taxon>Bacteria</taxon>
        <taxon>Pseudomonadati</taxon>
        <taxon>Pseudomonadota</taxon>
        <taxon>Betaproteobacteria</taxon>
        <taxon>Neisseriales</taxon>
        <taxon>Chitinibacteraceae</taxon>
        <taxon>Silvimonas</taxon>
    </lineage>
</organism>
<dbReference type="InterPro" id="IPR010131">
    <property type="entry name" value="MdtP/NodT-like"/>
</dbReference>
<feature type="chain" id="PRO_5033097619" evidence="2">
    <location>
        <begin position="26"/>
        <end position="476"/>
    </location>
</feature>
<comment type="similarity">
    <text evidence="1 2">Belongs to the outer membrane factor (OMF) (TC 1.B.17) family.</text>
</comment>
<gene>
    <name evidence="4" type="ORF">HNQ50_002384</name>
</gene>
<reference evidence="4 5" key="1">
    <citation type="submission" date="2020-08" db="EMBL/GenBank/DDBJ databases">
        <title>Genomic Encyclopedia of Type Strains, Phase IV (KMG-IV): sequencing the most valuable type-strain genomes for metagenomic binning, comparative biology and taxonomic classification.</title>
        <authorList>
            <person name="Goeker M."/>
        </authorList>
    </citation>
    <scope>NUCLEOTIDE SEQUENCE [LARGE SCALE GENOMIC DNA]</scope>
    <source>
        <strain evidence="4 5">DSM 18233</strain>
    </source>
</reference>
<keyword evidence="2" id="KW-0812">Transmembrane</keyword>
<comment type="subcellular location">
    <subcellularLocation>
        <location evidence="2">Cell membrane</location>
        <topology evidence="2">Lipid-anchor</topology>
    </subcellularLocation>
</comment>
<dbReference type="PANTHER" id="PTHR30203:SF25">
    <property type="entry name" value="OUTER MEMBRANE PROTEIN-RELATED"/>
    <property type="match status" value="1"/>
</dbReference>
<dbReference type="InterPro" id="IPR003423">
    <property type="entry name" value="OMP_efflux"/>
</dbReference>
<keyword evidence="2" id="KW-0472">Membrane</keyword>
<keyword evidence="2" id="KW-1134">Transmembrane beta strand</keyword>
<proteinExistence type="inferred from homology"/>
<dbReference type="GO" id="GO:0015562">
    <property type="term" value="F:efflux transmembrane transporter activity"/>
    <property type="evidence" value="ECO:0007669"/>
    <property type="project" value="InterPro"/>
</dbReference>
<dbReference type="RefSeq" id="WP_184100880.1">
    <property type="nucleotide sequence ID" value="NZ_JACHHN010000004.1"/>
</dbReference>
<keyword evidence="2" id="KW-0732">Signal</keyword>
<dbReference type="AlphaFoldDB" id="A0A840RGE8"/>